<evidence type="ECO:0000313" key="1">
    <source>
        <dbReference type="EMBL" id="GIY35827.1"/>
    </source>
</evidence>
<name>A0AAV4SQU4_CAEEX</name>
<evidence type="ECO:0000313" key="2">
    <source>
        <dbReference type="Proteomes" id="UP001054945"/>
    </source>
</evidence>
<dbReference type="EMBL" id="BPLR01009967">
    <property type="protein sequence ID" value="GIY35827.1"/>
    <property type="molecule type" value="Genomic_DNA"/>
</dbReference>
<organism evidence="1 2">
    <name type="scientific">Caerostris extrusa</name>
    <name type="common">Bark spider</name>
    <name type="synonym">Caerostris bankana</name>
    <dbReference type="NCBI Taxonomy" id="172846"/>
    <lineage>
        <taxon>Eukaryota</taxon>
        <taxon>Metazoa</taxon>
        <taxon>Ecdysozoa</taxon>
        <taxon>Arthropoda</taxon>
        <taxon>Chelicerata</taxon>
        <taxon>Arachnida</taxon>
        <taxon>Araneae</taxon>
        <taxon>Araneomorphae</taxon>
        <taxon>Entelegynae</taxon>
        <taxon>Araneoidea</taxon>
        <taxon>Araneidae</taxon>
        <taxon>Caerostris</taxon>
    </lineage>
</organism>
<protein>
    <submittedName>
        <fullName evidence="1">Uncharacterized protein</fullName>
    </submittedName>
</protein>
<proteinExistence type="predicted"/>
<dbReference type="AlphaFoldDB" id="A0AAV4SQU4"/>
<comment type="caution">
    <text evidence="1">The sequence shown here is derived from an EMBL/GenBank/DDBJ whole genome shotgun (WGS) entry which is preliminary data.</text>
</comment>
<reference evidence="1 2" key="1">
    <citation type="submission" date="2021-06" db="EMBL/GenBank/DDBJ databases">
        <title>Caerostris extrusa draft genome.</title>
        <authorList>
            <person name="Kono N."/>
            <person name="Arakawa K."/>
        </authorList>
    </citation>
    <scope>NUCLEOTIDE SEQUENCE [LARGE SCALE GENOMIC DNA]</scope>
</reference>
<sequence length="92" mass="10719">MHSCRQQSKRGKRRFRCYLYFWCKGMSSFPADGWACGRKWPGRCFRAGLPTRTRPDHSDRVLAIFLQRDSHASLELSTWMGFGFVSGEKIGR</sequence>
<accession>A0AAV4SQU4</accession>
<dbReference type="Proteomes" id="UP001054945">
    <property type="component" value="Unassembled WGS sequence"/>
</dbReference>
<gene>
    <name evidence="1" type="ORF">CEXT_501371</name>
</gene>
<keyword evidence="2" id="KW-1185">Reference proteome</keyword>